<accession>A0A168R4Q9</accession>
<dbReference type="EMBL" id="LVJI01000001">
    <property type="protein sequence ID" value="OAB48588.1"/>
    <property type="molecule type" value="Genomic_DNA"/>
</dbReference>
<feature type="transmembrane region" description="Helical" evidence="1">
    <location>
        <begin position="31"/>
        <end position="49"/>
    </location>
</feature>
<organism evidence="3 4">
    <name type="scientific">Paenibacillus antarcticus</name>
    <dbReference type="NCBI Taxonomy" id="253703"/>
    <lineage>
        <taxon>Bacteria</taxon>
        <taxon>Bacillati</taxon>
        <taxon>Bacillota</taxon>
        <taxon>Bacilli</taxon>
        <taxon>Bacillales</taxon>
        <taxon>Paenibacillaceae</taxon>
        <taxon>Paenibacillus</taxon>
    </lineage>
</organism>
<keyword evidence="1" id="KW-1133">Transmembrane helix</keyword>
<feature type="transmembrane region" description="Helical" evidence="1">
    <location>
        <begin position="76"/>
        <end position="92"/>
    </location>
</feature>
<feature type="transmembrane region" description="Helical" evidence="1">
    <location>
        <begin position="7"/>
        <end position="25"/>
    </location>
</feature>
<evidence type="ECO:0000259" key="2">
    <source>
        <dbReference type="Pfam" id="PF22570"/>
    </source>
</evidence>
<proteinExistence type="predicted"/>
<name>A0A168R4Q9_9BACL</name>
<reference evidence="3 4" key="1">
    <citation type="submission" date="2016-03" db="EMBL/GenBank/DDBJ databases">
        <title>Draft genome sequence of Paenibacillus antarcticus CECT 5836.</title>
        <authorList>
            <person name="Shin S.-K."/>
            <person name="Yi H."/>
        </authorList>
    </citation>
    <scope>NUCLEOTIDE SEQUENCE [LARGE SCALE GENOMIC DNA]</scope>
    <source>
        <strain evidence="3 4">CECT 5836</strain>
    </source>
</reference>
<evidence type="ECO:0000256" key="1">
    <source>
        <dbReference type="SAM" id="Phobius"/>
    </source>
</evidence>
<keyword evidence="1" id="KW-0812">Transmembrane</keyword>
<dbReference type="Proteomes" id="UP000077355">
    <property type="component" value="Unassembled WGS sequence"/>
</dbReference>
<dbReference type="OrthoDB" id="2679996at2"/>
<dbReference type="InterPro" id="IPR054331">
    <property type="entry name" value="LiaF_TM"/>
</dbReference>
<comment type="caution">
    <text evidence="3">The sequence shown here is derived from an EMBL/GenBank/DDBJ whole genome shotgun (WGS) entry which is preliminary data.</text>
</comment>
<dbReference type="Pfam" id="PF22570">
    <property type="entry name" value="LiaF-TM"/>
    <property type="match status" value="1"/>
</dbReference>
<keyword evidence="4" id="KW-1185">Reference proteome</keyword>
<evidence type="ECO:0000313" key="3">
    <source>
        <dbReference type="EMBL" id="OAB48588.1"/>
    </source>
</evidence>
<dbReference type="AlphaFoldDB" id="A0A168R4Q9"/>
<keyword evidence="1" id="KW-0472">Membrane</keyword>
<sequence length="99" mass="10597">MNLKRGNGLAVVLIVIGALMLMGILGPLIGGLLGLVFPIILIALGYYGVRRGKVFIGWVILVIGILALFAKLSWIIGPLLGVAILIFGVSLLRKKRNTY</sequence>
<feature type="transmembrane region" description="Helical" evidence="1">
    <location>
        <begin position="54"/>
        <end position="70"/>
    </location>
</feature>
<evidence type="ECO:0000313" key="4">
    <source>
        <dbReference type="Proteomes" id="UP000077355"/>
    </source>
</evidence>
<dbReference type="RefSeq" id="WP_068646315.1">
    <property type="nucleotide sequence ID" value="NZ_CP043611.1"/>
</dbReference>
<protein>
    <recommendedName>
        <fullName evidence="2">LiaF transmembrane domain-containing protein</fullName>
    </recommendedName>
</protein>
<gene>
    <name evidence="3" type="ORF">PBAT_02855</name>
</gene>
<feature type="domain" description="LiaF transmembrane" evidence="2">
    <location>
        <begin position="10"/>
        <end position="97"/>
    </location>
</feature>